<accession>A0A8E2J4L4</accession>
<dbReference type="GO" id="GO:0030915">
    <property type="term" value="C:Smc5-Smc6 complex"/>
    <property type="evidence" value="ECO:0007669"/>
    <property type="project" value="TreeGrafter"/>
</dbReference>
<dbReference type="PANTHER" id="PTHR45916:SF1">
    <property type="entry name" value="STRUCTURAL MAINTENANCE OF CHROMOSOMES PROTEIN 5"/>
    <property type="match status" value="1"/>
</dbReference>
<dbReference type="AlphaFoldDB" id="A0A8E2J4L4"/>
<feature type="coiled-coil region" evidence="2">
    <location>
        <begin position="629"/>
        <end position="694"/>
    </location>
</feature>
<dbReference type="GO" id="GO:0000724">
    <property type="term" value="P:double-strand break repair via homologous recombination"/>
    <property type="evidence" value="ECO:0007669"/>
    <property type="project" value="TreeGrafter"/>
</dbReference>
<sequence length="736" mass="85662">MQDKNANLERDVKRYEERRAIEQKIALLEMILPFKEYAEAKERYDKAKLIQRDLHKKVKKLQDKNAPLMERKKSLERQMTQKDELREDKKKATRRLFTNMQKKWQDNEKLENDAEDLKNKLDNLKATEKDRQKQIQKLQKSLAAWQDEVDNPPELESMDTINAELRALNAEQRETARRYHDLQEKQRTNIRASSDQKSIIDRETSRLKQLDDVSHRKLEALARWDRDCADVVRWLRDNRHRFKMEIFEPPALSLTVPDKRYATAVENCFSADQMKMFVAQCEEDYALLNRLAVDTPEGLGRKARIHTWYRARTQEQQAPPMNEAELREVGFDGYAMDFVSCPEGLKWFLQIHVRLHRTAIALDASGVNQNRAMEMAANAGGANYVVGNVLNTVTRSRYGKRLPQNHTRDLRPAKNLVHQDIDPTVKNAIDTAISNAHRELNILQEEENALRKEEHEIQAEQNKHKATHGALMDRKKIITDAEKHLASLRHKISSSREKLDKFLNAPSADAERTRIKQQLLTLAQRRANIIKEYARTIRDAIKAQEEASRAALEYCQLAANKTALEVKCSEQEEEYQRVTAEFREADKRYEAAKEDSKTKLQISRDKLASCDEETRKTFGELERSGEAKARSAEEVQQELETQRQLLEMNLHTNAGVVDTYKRRKAEIEKLAHTIEDKEAKAGRIERSIKTARDNWQPALEALVSSIGKRFSAAFDRRWQRDRHDLSDISPRTRLCG</sequence>
<dbReference type="GO" id="GO:0003697">
    <property type="term" value="F:single-stranded DNA binding"/>
    <property type="evidence" value="ECO:0007669"/>
    <property type="project" value="TreeGrafter"/>
</dbReference>
<feature type="compositionally biased region" description="Basic and acidic residues" evidence="3">
    <location>
        <begin position="69"/>
        <end position="89"/>
    </location>
</feature>
<evidence type="ECO:0000256" key="3">
    <source>
        <dbReference type="SAM" id="MobiDB-lite"/>
    </source>
</evidence>
<organism evidence="4 5">
    <name type="scientific">Obba rivulosa</name>
    <dbReference type="NCBI Taxonomy" id="1052685"/>
    <lineage>
        <taxon>Eukaryota</taxon>
        <taxon>Fungi</taxon>
        <taxon>Dikarya</taxon>
        <taxon>Basidiomycota</taxon>
        <taxon>Agaricomycotina</taxon>
        <taxon>Agaricomycetes</taxon>
        <taxon>Polyporales</taxon>
        <taxon>Gelatoporiaceae</taxon>
        <taxon>Obba</taxon>
    </lineage>
</organism>
<evidence type="ECO:0008006" key="6">
    <source>
        <dbReference type="Google" id="ProtNLM"/>
    </source>
</evidence>
<evidence type="ECO:0000313" key="5">
    <source>
        <dbReference type="Proteomes" id="UP000250043"/>
    </source>
</evidence>
<dbReference type="OrthoDB" id="10254973at2759"/>
<dbReference type="Proteomes" id="UP000250043">
    <property type="component" value="Unassembled WGS sequence"/>
</dbReference>
<name>A0A8E2J4L4_9APHY</name>
<feature type="region of interest" description="Disordered" evidence="3">
    <location>
        <begin position="61"/>
        <end position="89"/>
    </location>
</feature>
<feature type="coiled-coil region" evidence="2">
    <location>
        <begin position="426"/>
        <end position="498"/>
    </location>
</feature>
<proteinExistence type="predicted"/>
<keyword evidence="1 2" id="KW-0175">Coiled coil</keyword>
<dbReference type="EMBL" id="KV722343">
    <property type="protein sequence ID" value="OCH94491.1"/>
    <property type="molecule type" value="Genomic_DNA"/>
</dbReference>
<protein>
    <recommendedName>
        <fullName evidence="6">Structural maintenance of chromosomes protein 5</fullName>
    </recommendedName>
</protein>
<keyword evidence="5" id="KW-1185">Reference proteome</keyword>
<dbReference type="GO" id="GO:0005634">
    <property type="term" value="C:nucleus"/>
    <property type="evidence" value="ECO:0007669"/>
    <property type="project" value="TreeGrafter"/>
</dbReference>
<gene>
    <name evidence="4" type="ORF">OBBRIDRAFT_122871</name>
</gene>
<evidence type="ECO:0000256" key="1">
    <source>
        <dbReference type="ARBA" id="ARBA00023054"/>
    </source>
</evidence>
<evidence type="ECO:0000313" key="4">
    <source>
        <dbReference type="EMBL" id="OCH94491.1"/>
    </source>
</evidence>
<reference evidence="4 5" key="1">
    <citation type="submission" date="2016-07" db="EMBL/GenBank/DDBJ databases">
        <title>Draft genome of the white-rot fungus Obba rivulosa 3A-2.</title>
        <authorList>
            <consortium name="DOE Joint Genome Institute"/>
            <person name="Miettinen O."/>
            <person name="Riley R."/>
            <person name="Acob R."/>
            <person name="Barry K."/>
            <person name="Cullen D."/>
            <person name="De Vries R."/>
            <person name="Hainaut M."/>
            <person name="Hatakka A."/>
            <person name="Henrissat B."/>
            <person name="Hilden K."/>
            <person name="Kuo R."/>
            <person name="Labutti K."/>
            <person name="Lipzen A."/>
            <person name="Makela M.R."/>
            <person name="Sandor L."/>
            <person name="Spatafora J.W."/>
            <person name="Grigoriev I.V."/>
            <person name="Hibbett D.S."/>
        </authorList>
    </citation>
    <scope>NUCLEOTIDE SEQUENCE [LARGE SCALE GENOMIC DNA]</scope>
    <source>
        <strain evidence="4 5">3A-2</strain>
    </source>
</reference>
<feature type="coiled-coil region" evidence="2">
    <location>
        <begin position="561"/>
        <end position="595"/>
    </location>
</feature>
<dbReference type="PANTHER" id="PTHR45916">
    <property type="entry name" value="STRUCTURAL MAINTENANCE OF CHROMOSOMES PROTEIN 5"/>
    <property type="match status" value="1"/>
</dbReference>
<evidence type="ECO:0000256" key="2">
    <source>
        <dbReference type="SAM" id="Coils"/>
    </source>
</evidence>